<dbReference type="Pfam" id="PF19557">
    <property type="entry name" value="DUF6079_1st"/>
    <property type="match status" value="1"/>
</dbReference>
<dbReference type="InterPro" id="IPR045725">
    <property type="entry name" value="DUF6079_N"/>
</dbReference>
<evidence type="ECO:0000256" key="1">
    <source>
        <dbReference type="SAM" id="Coils"/>
    </source>
</evidence>
<keyword evidence="1" id="KW-0175">Coiled coil</keyword>
<dbReference type="Proteomes" id="UP000070560">
    <property type="component" value="Chromosome"/>
</dbReference>
<dbReference type="RefSeq" id="WP_066062471.1">
    <property type="nucleotide sequence ID" value="NZ_CP013015.1"/>
</dbReference>
<keyword evidence="4" id="KW-1185">Reference proteome</keyword>
<dbReference type="KEGG" id="daw:HS1_001248"/>
<feature type="domain" description="DUF6079" evidence="2">
    <location>
        <begin position="166"/>
        <end position="281"/>
    </location>
</feature>
<accession>A0A7U4QKJ9</accession>
<name>A0A7U4QKJ9_DESA2</name>
<dbReference type="SUPFAM" id="SSF52540">
    <property type="entry name" value="P-loop containing nucleoside triphosphate hydrolases"/>
    <property type="match status" value="1"/>
</dbReference>
<proteinExistence type="predicted"/>
<dbReference type="InterPro" id="IPR027417">
    <property type="entry name" value="P-loop_NTPase"/>
</dbReference>
<sequence>MQQIADLITLPEIKTVIYLKQALEPGGEALQTDLVFTQEVNRAFQAIFASLAEEKGKGFFIEGGYGSGKSHFLACLYLYLKSQTTPPVPNLPKVKGPWLVIPISLLDYGNEFRLQEIVLETINNDLESCFHKGLLPPNFMAELERLLENNKDTLNELAKQLNISKKELFTFKYWPHLHQLFQKLNLPYRPVLDREVLLKQLKQVLKEEGYKGAILLVDELSEFLKSKPTIPAFQEDIRFLQFLGEAAQDIPLWIIAALQEKLETTGDIPQDAFAKIKDRYPVRLLFAGAHIEEIVSERLVKKRLQAKAYLEELYEYFKQTFNYLPFDWEQWFKLYPVHPLTIQLLHELRGLFSQHRGAIDFVYSRLKGDTKRHIPSLLNAPPSTLLSPTLIFDHFSDRLRETLETNPYYEKVYGLYKQLIPGLFPEPETQKVALSLIKLLILLAVSPIKHHPTVKELTLAILHPFTDLDPILNFRFIHDILNQLIQKGAYLRHEPGKEFLEDKFYLDLEEDTQFIIRARFRQLKQAILPGDERIYQFNYQHAVSSPIPFKELSKTGKIDVNIIWQNTRREGQIHFVTLEKFLDSLTKIEPHSDFHLFILSLPLKEEVSLPPLPPGVGVWIPEKVNELYLEEAFIYGQLLERYQTDTTAKGKKLQKVVTTLYQHAIEQSTQELTWAYRQGSLYFSQKEATQVVILDASSWLRLLEGIGAFILEKRYPLHHLIAPHTLPPPFFQRQQLANALIIPGEITLKREERGLKLLIEGIVRPLGILKKIPGGYQVVIEETRAPLIKHILEAFQTKDRWSTKELFEYLHWGKFGLCEEQYTLLLLALIHSGLLMPYHQDKRLSPTRINLSSLNKVDTIELTPTLSSEELNLLSKVPFLPQKFQGQRLTVTQQETLWQTLIEFKKNTKFQLQAIKTFLNKFHSHPIFAFSDLNLAQETLQQLEQLLEAIKGSLTATSGLKRFCETLREISFIDILWARFQAIHEFYEKREKTCFIYEYLHHPDLHLLPDDHGLKAHYKEVAEIFKKNLLFNPSALLSLEEHFSDFHKAYTQVYKEKHNSYLTPERFNDYFKLQQEPDYKLLKLWSSLPVLPARAYLEKIEKKLNKVLKQLCQADVEACLAESPVCACGWKLGQEVDLPSISILKNQIQEGINASMQALQSPPLNNRLETYIKALKEIGNKEKANQLASFLKKKGEVEELLAITPELKNALLQGITVVERNLDTLITRLQGQNLPKSKLETIFKDWLEGREGLPPDAYVKVTVSTTGVPPALELALRELEPGFIPLAQKWKERFFSFLVFLAWCHFHKLPLSLAGELARIPETEWQDRQPSLLKLTLRLSEEEAFKQWAERIEDEDLLWQHLRFYQPNLSFSLERERLFPQLKSRILAYLLEKQEEFSISNLDEETKKLVLSYQKLLSLIKTSVDDYSTKEAWEGFLKEKLGHMEWMLGEVMTSNLPHTLKQSFLKQLTDWNKTLDKKFKQFYEQQKYAPLTLPPKGVAILLDGLRWDLWMVFKKQLLPSLGYKIEKEGFYWAQAPTDTFTQLTALNLEIYSENLSPGLHLLKKDALKIFKIDLIDTYIHQTHLFPHQIINEMITQLKPILKPLLKGNKNVFLFSDHGFRMKMTSVLRPSYKQPLYVHGGVSPQEVIVPWASFIKNK</sequence>
<evidence type="ECO:0000313" key="3">
    <source>
        <dbReference type="EMBL" id="AMM41052.1"/>
    </source>
</evidence>
<dbReference type="EMBL" id="CP013015">
    <property type="protein sequence ID" value="AMM41052.1"/>
    <property type="molecule type" value="Genomic_DNA"/>
</dbReference>
<organism evidence="3 4">
    <name type="scientific">Desulfofervidus auxilii</name>
    <dbReference type="NCBI Taxonomy" id="1621989"/>
    <lineage>
        <taxon>Bacteria</taxon>
        <taxon>Pseudomonadati</taxon>
        <taxon>Thermodesulfobacteriota</taxon>
        <taxon>Candidatus Desulfofervidia</taxon>
        <taxon>Candidatus Desulfofervidales</taxon>
        <taxon>Candidatus Desulfofervidaceae</taxon>
        <taxon>Candidatus Desulfofervidus</taxon>
    </lineage>
</organism>
<protein>
    <recommendedName>
        <fullName evidence="2">DUF6079 domain-containing protein</fullName>
    </recommendedName>
</protein>
<gene>
    <name evidence="3" type="ORF">HS1_001248</name>
</gene>
<reference evidence="3 4" key="1">
    <citation type="submission" date="2015-10" db="EMBL/GenBank/DDBJ databases">
        <title>Candidatus Desulfofervidus auxilii, a hydrogenotrophic sulfate-reducing bacterium involved in the thermophilic anaerobic oxidation of methane.</title>
        <authorList>
            <person name="Krukenberg V."/>
            <person name="Richter M."/>
            <person name="Wegener G."/>
        </authorList>
    </citation>
    <scope>NUCLEOTIDE SEQUENCE [LARGE SCALE GENOMIC DNA]</scope>
    <source>
        <strain evidence="3 4">HS1</strain>
    </source>
</reference>
<evidence type="ECO:0000259" key="2">
    <source>
        <dbReference type="Pfam" id="PF19557"/>
    </source>
</evidence>
<dbReference type="OrthoDB" id="8780745at2"/>
<feature type="coiled-coil region" evidence="1">
    <location>
        <begin position="140"/>
        <end position="167"/>
    </location>
</feature>
<evidence type="ECO:0000313" key="4">
    <source>
        <dbReference type="Proteomes" id="UP000070560"/>
    </source>
</evidence>